<dbReference type="Proteomes" id="UP000183371">
    <property type="component" value="Unassembled WGS sequence"/>
</dbReference>
<accession>A0A1I7CMQ3</accession>
<feature type="domain" description="Glycosyltransferase 2-like" evidence="2">
    <location>
        <begin position="14"/>
        <end position="135"/>
    </location>
</feature>
<dbReference type="AlphaFoldDB" id="A0A1I7CMQ3"/>
<dbReference type="PANTHER" id="PTHR43630:SF2">
    <property type="entry name" value="GLYCOSYLTRANSFERASE"/>
    <property type="match status" value="1"/>
</dbReference>
<dbReference type="PANTHER" id="PTHR43630">
    <property type="entry name" value="POLY-BETA-1,6-N-ACETYL-D-GLUCOSAMINE SYNTHASE"/>
    <property type="match status" value="1"/>
</dbReference>
<dbReference type="SUPFAM" id="SSF53448">
    <property type="entry name" value="Nucleotide-diphospho-sugar transferases"/>
    <property type="match status" value="1"/>
</dbReference>
<keyword evidence="3" id="KW-0808">Transferase</keyword>
<evidence type="ECO:0000313" key="3">
    <source>
        <dbReference type="EMBL" id="SFU00711.1"/>
    </source>
</evidence>
<dbReference type="CDD" id="cd02511">
    <property type="entry name" value="Beta4Glucosyltransferase"/>
    <property type="match status" value="1"/>
</dbReference>
<protein>
    <submittedName>
        <fullName evidence="3">Glycosyltransferase involved in cell wall bisynthesis</fullName>
    </submittedName>
</protein>
<evidence type="ECO:0000259" key="2">
    <source>
        <dbReference type="Pfam" id="PF00535"/>
    </source>
</evidence>
<dbReference type="InterPro" id="IPR029044">
    <property type="entry name" value="Nucleotide-diphossugar_trans"/>
</dbReference>
<dbReference type="GO" id="GO:0016740">
    <property type="term" value="F:transferase activity"/>
    <property type="evidence" value="ECO:0007669"/>
    <property type="project" value="UniProtKB-KW"/>
</dbReference>
<sequence length="298" mass="34263">MTSNCASQEKLPISVVILTKNEEDTVEGAIASAKADFEEVIVLDSYSTDQTSERAKSAGAVFVQNTFEGYASQRNFALKTMRHRCKWVFFLDADERISSELITELRENFAEKAASVGMFYLRRKDMFGGRWIRRSSGYPTWFGRLCHADFVHVEREINEEYHCSRPTDRLEEHLQHYPFAKGLSHWLERHNRYSSAEAFTKATPNNSSASNPLMRLIFSSDPGLRRKGLKQIYMSLPFRPFFGFLYLYILRGGFLDGLPGLRFALLRAFYELMISIKLDEIRSNTIPTTTKTAKTKLS</sequence>
<gene>
    <name evidence="3" type="ORF">SAMN05444141_106161</name>
</gene>
<comment type="similarity">
    <text evidence="1">Belongs to the glycosyltransferase 2 family. WaaE/KdtX subfamily.</text>
</comment>
<keyword evidence="4" id="KW-1185">Reference proteome</keyword>
<dbReference type="Gene3D" id="3.90.550.10">
    <property type="entry name" value="Spore Coat Polysaccharide Biosynthesis Protein SpsA, Chain A"/>
    <property type="match status" value="1"/>
</dbReference>
<proteinExistence type="inferred from homology"/>
<dbReference type="EMBL" id="FPBD01000006">
    <property type="protein sequence ID" value="SFU00711.1"/>
    <property type="molecule type" value="Genomic_DNA"/>
</dbReference>
<dbReference type="Pfam" id="PF00535">
    <property type="entry name" value="Glycos_transf_2"/>
    <property type="match status" value="1"/>
</dbReference>
<name>A0A1I7CMQ3_9HYPH</name>
<evidence type="ECO:0000256" key="1">
    <source>
        <dbReference type="ARBA" id="ARBA00038494"/>
    </source>
</evidence>
<organism evidence="3 4">
    <name type="scientific">Pseudovibrio denitrificans</name>
    <dbReference type="NCBI Taxonomy" id="258256"/>
    <lineage>
        <taxon>Bacteria</taxon>
        <taxon>Pseudomonadati</taxon>
        <taxon>Pseudomonadota</taxon>
        <taxon>Alphaproteobacteria</taxon>
        <taxon>Hyphomicrobiales</taxon>
        <taxon>Stappiaceae</taxon>
        <taxon>Pseudovibrio</taxon>
    </lineage>
</organism>
<reference evidence="4" key="1">
    <citation type="submission" date="2016-10" db="EMBL/GenBank/DDBJ databases">
        <authorList>
            <person name="Varghese N."/>
            <person name="Submissions S."/>
        </authorList>
    </citation>
    <scope>NUCLEOTIDE SEQUENCE [LARGE SCALE GENOMIC DNA]</scope>
    <source>
        <strain evidence="4">DSM 17465</strain>
    </source>
</reference>
<dbReference type="InterPro" id="IPR001173">
    <property type="entry name" value="Glyco_trans_2-like"/>
</dbReference>
<evidence type="ECO:0000313" key="4">
    <source>
        <dbReference type="Proteomes" id="UP000183371"/>
    </source>
</evidence>